<evidence type="ECO:0000313" key="2">
    <source>
        <dbReference type="Proteomes" id="UP000323521"/>
    </source>
</evidence>
<proteinExistence type="predicted"/>
<dbReference type="SUPFAM" id="SSF53335">
    <property type="entry name" value="S-adenosyl-L-methionine-dependent methyltransferases"/>
    <property type="match status" value="1"/>
</dbReference>
<evidence type="ECO:0000313" key="1">
    <source>
        <dbReference type="EMBL" id="ATW28340.1"/>
    </source>
</evidence>
<dbReference type="Pfam" id="PF06962">
    <property type="entry name" value="rRNA_methylase"/>
    <property type="match status" value="1"/>
</dbReference>
<protein>
    <submittedName>
        <fullName evidence="1">16S rRNA (Cytosine(1402)-N(4))-methyltransferase</fullName>
    </submittedName>
</protein>
<keyword evidence="1" id="KW-0489">Methyltransferase</keyword>
<organism evidence="1 2">
    <name type="scientific">Formimonas warabiya</name>
    <dbReference type="NCBI Taxonomy" id="1761012"/>
    <lineage>
        <taxon>Bacteria</taxon>
        <taxon>Bacillati</taxon>
        <taxon>Bacillota</taxon>
        <taxon>Clostridia</taxon>
        <taxon>Eubacteriales</taxon>
        <taxon>Peptococcaceae</taxon>
        <taxon>Candidatus Formimonas</taxon>
    </lineage>
</organism>
<gene>
    <name evidence="1" type="ORF">DCMF_04000</name>
</gene>
<dbReference type="PANTHER" id="PTHR35276">
    <property type="entry name" value="S-ADENOSYL-L-METHIONINE-DEPENDENT METHYLTRANSFERASES SUPERFAMILY PROTEIN"/>
    <property type="match status" value="1"/>
</dbReference>
<sequence length="177" mass="19432">MLSQIVTEGSLAIDATAGNGNDTLFLAGLVGETGQVWAFDIQKQAIENTRRRLTEAGMLHRVRLIHGGHEEIDRFVPQKVHAVLFNLGYLPGGDTGIVTVPETTVKALEKSRELLWPGGILCLAVYWGHPGGKEEKEAVEGWAAQLSPYAWDVEKISFPNRNIAPFVMVIQKKCLEA</sequence>
<dbReference type="KEGG" id="fwa:DCMF_04000"/>
<dbReference type="Gene3D" id="3.40.50.150">
    <property type="entry name" value="Vaccinia Virus protein VP39"/>
    <property type="match status" value="1"/>
</dbReference>
<dbReference type="GO" id="GO:0008168">
    <property type="term" value="F:methyltransferase activity"/>
    <property type="evidence" value="ECO:0007669"/>
    <property type="project" value="UniProtKB-KW"/>
</dbReference>
<dbReference type="EMBL" id="CP017634">
    <property type="protein sequence ID" value="ATW28340.1"/>
    <property type="molecule type" value="Genomic_DNA"/>
</dbReference>
<keyword evidence="1" id="KW-0808">Transferase</keyword>
<dbReference type="InterPro" id="IPR010719">
    <property type="entry name" value="MnmM_MeTrfase"/>
</dbReference>
<keyword evidence="2" id="KW-1185">Reference proteome</keyword>
<dbReference type="PANTHER" id="PTHR35276:SF1">
    <property type="entry name" value="TRNA (MNM(5)S(2)U34)-METHYLTRANSFERASE, CHLOROPLASTIC"/>
    <property type="match status" value="1"/>
</dbReference>
<dbReference type="AlphaFoldDB" id="A0A3G1L100"/>
<accession>A0A3G1L100</accession>
<dbReference type="Proteomes" id="UP000323521">
    <property type="component" value="Chromosome"/>
</dbReference>
<reference evidence="1 2" key="1">
    <citation type="submission" date="2016-10" db="EMBL/GenBank/DDBJ databases">
        <title>Complete Genome Sequence of Peptococcaceae strain DCMF.</title>
        <authorList>
            <person name="Edwards R.J."/>
            <person name="Holland S.I."/>
            <person name="Deshpande N.P."/>
            <person name="Wong Y.K."/>
            <person name="Ertan H."/>
            <person name="Manefield M."/>
            <person name="Russell T.L."/>
            <person name="Lee M.J."/>
        </authorList>
    </citation>
    <scope>NUCLEOTIDE SEQUENCE [LARGE SCALE GENOMIC DNA]</scope>
    <source>
        <strain evidence="1 2">DCMF</strain>
    </source>
</reference>
<dbReference type="InterPro" id="IPR029063">
    <property type="entry name" value="SAM-dependent_MTases_sf"/>
</dbReference>
<dbReference type="GO" id="GO:0032259">
    <property type="term" value="P:methylation"/>
    <property type="evidence" value="ECO:0007669"/>
    <property type="project" value="UniProtKB-KW"/>
</dbReference>
<name>A0A3G1L100_FORW1</name>